<organism evidence="7">
    <name type="scientific">Trepomonas sp. PC1</name>
    <dbReference type="NCBI Taxonomy" id="1076344"/>
    <lineage>
        <taxon>Eukaryota</taxon>
        <taxon>Metamonada</taxon>
        <taxon>Diplomonadida</taxon>
        <taxon>Hexamitidae</taxon>
        <taxon>Hexamitinae</taxon>
        <taxon>Trepomonas</taxon>
    </lineage>
</organism>
<keyword evidence="4" id="KW-0694">RNA-binding</keyword>
<dbReference type="InterPro" id="IPR036974">
    <property type="entry name" value="PUA_sf"/>
</dbReference>
<dbReference type="SUPFAM" id="SSF88697">
    <property type="entry name" value="PUA domain-like"/>
    <property type="match status" value="1"/>
</dbReference>
<keyword evidence="3" id="KW-0690">Ribosome biogenesis</keyword>
<dbReference type="SUPFAM" id="SSF88802">
    <property type="entry name" value="Pre-PUA domain"/>
    <property type="match status" value="1"/>
</dbReference>
<evidence type="ECO:0000259" key="6">
    <source>
        <dbReference type="SMART" id="SM00359"/>
    </source>
</evidence>
<dbReference type="InterPro" id="IPR005155">
    <property type="entry name" value="UPF0113_PUA"/>
</dbReference>
<dbReference type="GO" id="GO:0042255">
    <property type="term" value="P:ribosome assembly"/>
    <property type="evidence" value="ECO:0007669"/>
    <property type="project" value="InterPro"/>
</dbReference>
<evidence type="ECO:0000313" key="7">
    <source>
        <dbReference type="EMBL" id="JAP93245.1"/>
    </source>
</evidence>
<dbReference type="InterPro" id="IPR002478">
    <property type="entry name" value="PUA"/>
</dbReference>
<dbReference type="CDD" id="cd21151">
    <property type="entry name" value="PUA_Nip7-like"/>
    <property type="match status" value="1"/>
</dbReference>
<comment type="subcellular location">
    <subcellularLocation>
        <location evidence="1">Nucleus</location>
        <location evidence="1">Nucleolus</location>
    </subcellularLocation>
</comment>
<evidence type="ECO:0000256" key="3">
    <source>
        <dbReference type="ARBA" id="ARBA00022517"/>
    </source>
</evidence>
<dbReference type="PROSITE" id="PS50890">
    <property type="entry name" value="PUA"/>
    <property type="match status" value="1"/>
</dbReference>
<proteinExistence type="inferred from homology"/>
<dbReference type="PIRSF" id="PIRSF017190">
    <property type="entry name" value="Rbsml_synth_fac_NIP7"/>
    <property type="match status" value="1"/>
</dbReference>
<dbReference type="SMART" id="SM00359">
    <property type="entry name" value="PUA"/>
    <property type="match status" value="1"/>
</dbReference>
<dbReference type="CDD" id="cd21146">
    <property type="entry name" value="Nip7_N_euk"/>
    <property type="match status" value="1"/>
</dbReference>
<reference evidence="7" key="1">
    <citation type="submission" date="2015-07" db="EMBL/GenBank/DDBJ databases">
        <title>Adaptation to a free-living lifestyle via gene acquisitions in the diplomonad Trepomonas sp. PC1.</title>
        <authorList>
            <person name="Xu F."/>
            <person name="Jerlstrom-Hultqvist J."/>
            <person name="Kolisko M."/>
            <person name="Simpson A.G.B."/>
            <person name="Roger A.J."/>
            <person name="Svard S.G."/>
            <person name="Andersson J.O."/>
        </authorList>
    </citation>
    <scope>NUCLEOTIDE SEQUENCE</scope>
    <source>
        <strain evidence="7">PC1</strain>
    </source>
</reference>
<dbReference type="AlphaFoldDB" id="A0A146KC26"/>
<feature type="domain" description="PUA" evidence="6">
    <location>
        <begin position="88"/>
        <end position="160"/>
    </location>
</feature>
<gene>
    <name evidence="7" type="ORF">TPC1_14548</name>
</gene>
<evidence type="ECO:0000256" key="2">
    <source>
        <dbReference type="ARBA" id="ARBA00009895"/>
    </source>
</evidence>
<dbReference type="InterPro" id="IPR015947">
    <property type="entry name" value="PUA-like_sf"/>
</dbReference>
<dbReference type="Pfam" id="PF03657">
    <property type="entry name" value="UPF0113"/>
    <property type="match status" value="1"/>
</dbReference>
<dbReference type="GO" id="GO:0003723">
    <property type="term" value="F:RNA binding"/>
    <property type="evidence" value="ECO:0007669"/>
    <property type="project" value="UniProtKB-KW"/>
</dbReference>
<keyword evidence="5" id="KW-0539">Nucleus</keyword>
<comment type="similarity">
    <text evidence="2">Belongs to the NIP7 family.</text>
</comment>
<dbReference type="InterPro" id="IPR040598">
    <property type="entry name" value="NIP7_N"/>
</dbReference>
<dbReference type="InterPro" id="IPR055359">
    <property type="entry name" value="Nip7_N_euk"/>
</dbReference>
<dbReference type="Gene3D" id="2.30.130.10">
    <property type="entry name" value="PUA domain"/>
    <property type="match status" value="1"/>
</dbReference>
<evidence type="ECO:0000256" key="5">
    <source>
        <dbReference type="ARBA" id="ARBA00023242"/>
    </source>
</evidence>
<sequence length="166" mass="18526">EAKMMFEKLAKYIGSNTERLLTRTDGQYVFRVIKNRVYYMSETIAKLCPTCDQKLLIGAGVLVGKITHNQHFHINITSLPLLEQFALHKIWLTKSGEQHFLYGNDIVRSHIAKMSDGIPDNAGVVIFNDQDGAVGFGVMTKAGVDAIRSEFGAKIVIHQADVAEYL</sequence>
<dbReference type="GO" id="GO:0005730">
    <property type="term" value="C:nucleolus"/>
    <property type="evidence" value="ECO:0007669"/>
    <property type="project" value="UniProtKB-SubCell"/>
</dbReference>
<evidence type="ECO:0000256" key="4">
    <source>
        <dbReference type="ARBA" id="ARBA00022884"/>
    </source>
</evidence>
<dbReference type="Gene3D" id="3.10.450.220">
    <property type="match status" value="1"/>
</dbReference>
<dbReference type="InterPro" id="IPR016686">
    <property type="entry name" value="Ribosomal_synth_fac_NIP7"/>
</dbReference>
<protein>
    <submittedName>
        <fullName evidence="7">Ribosome subunit biogenesis protein NIP7</fullName>
    </submittedName>
</protein>
<accession>A0A146KC26</accession>
<feature type="non-terminal residue" evidence="7">
    <location>
        <position position="1"/>
    </location>
</feature>
<dbReference type="Pfam" id="PF17833">
    <property type="entry name" value="pre-PUA_NIP7"/>
    <property type="match status" value="1"/>
</dbReference>
<name>A0A146KC26_9EUKA</name>
<feature type="non-terminal residue" evidence="7">
    <location>
        <position position="166"/>
    </location>
</feature>
<dbReference type="EMBL" id="GDID01003361">
    <property type="protein sequence ID" value="JAP93245.1"/>
    <property type="molecule type" value="Transcribed_RNA"/>
</dbReference>
<evidence type="ECO:0000256" key="1">
    <source>
        <dbReference type="ARBA" id="ARBA00004604"/>
    </source>
</evidence>